<dbReference type="InterPro" id="IPR009959">
    <property type="entry name" value="Cyclase_SnoaL-like"/>
</dbReference>
<dbReference type="SUPFAM" id="SSF46689">
    <property type="entry name" value="Homeodomain-like"/>
    <property type="match status" value="1"/>
</dbReference>
<dbReference type="Proteomes" id="UP001374803">
    <property type="component" value="Chromosome"/>
</dbReference>
<sequence length="293" mass="33558">MSPKHVHRRLVARYFEDVWNQGRVELLDELVHSDHVSYQAGRTGQRLGPSALARVVRATRSVFPDLRYEISDEVHDVDRAAIRCTKHVKSVGLLDGSAFDDGRIEIEQMLLIRFHDERIIEQWSTVFFSSYEGELALTRMVERVLERSEPDSSRDDECPQVPVPATFLSSLRRSIREAFECQLAGGPEIKDVARRMGVSRRTLQRRLQQTGTTFKQEVDGIRQALACEYLTNTARPLKEIALQLGFESTSFFRSFRRWTRMSPLQFRLARPSSHAARHACLSPRANGMTGRAT</sequence>
<dbReference type="PANTHER" id="PTHR47894:SF1">
    <property type="entry name" value="HTH-TYPE TRANSCRIPTIONAL REGULATOR VQSM"/>
    <property type="match status" value="1"/>
</dbReference>
<keyword evidence="1" id="KW-0805">Transcription regulation</keyword>
<dbReference type="InterPro" id="IPR018060">
    <property type="entry name" value="HTH_AraC"/>
</dbReference>
<dbReference type="SMART" id="SM00342">
    <property type="entry name" value="HTH_ARAC"/>
    <property type="match status" value="1"/>
</dbReference>
<keyword evidence="2" id="KW-0238">DNA-binding</keyword>
<reference evidence="5" key="1">
    <citation type="submission" date="2021-12" db="EMBL/GenBank/DDBJ databases">
        <title>Discovery of the Pendulisporaceae a myxobacterial family with distinct sporulation behavior and unique specialized metabolism.</title>
        <authorList>
            <person name="Garcia R."/>
            <person name="Popoff A."/>
            <person name="Bader C.D."/>
            <person name="Loehr J."/>
            <person name="Walesch S."/>
            <person name="Walt C."/>
            <person name="Boldt J."/>
            <person name="Bunk B."/>
            <person name="Haeckl F.J.F.P.J."/>
            <person name="Gunesch A.P."/>
            <person name="Birkelbach J."/>
            <person name="Nuebel U."/>
            <person name="Pietschmann T."/>
            <person name="Bach T."/>
            <person name="Mueller R."/>
        </authorList>
    </citation>
    <scope>NUCLEOTIDE SEQUENCE</scope>
    <source>
        <strain evidence="5">MSr11367</strain>
    </source>
</reference>
<dbReference type="SUPFAM" id="SSF54427">
    <property type="entry name" value="NTF2-like"/>
    <property type="match status" value="1"/>
</dbReference>
<dbReference type="PROSITE" id="PS01124">
    <property type="entry name" value="HTH_ARAC_FAMILY_2"/>
    <property type="match status" value="1"/>
</dbReference>
<proteinExistence type="predicted"/>
<keyword evidence="3" id="KW-0804">Transcription</keyword>
<evidence type="ECO:0000313" key="5">
    <source>
        <dbReference type="EMBL" id="WXB03297.1"/>
    </source>
</evidence>
<evidence type="ECO:0000259" key="4">
    <source>
        <dbReference type="PROSITE" id="PS01124"/>
    </source>
</evidence>
<dbReference type="Gene3D" id="1.10.10.60">
    <property type="entry name" value="Homeodomain-like"/>
    <property type="match status" value="1"/>
</dbReference>
<dbReference type="EMBL" id="CP089983">
    <property type="protein sequence ID" value="WXB03297.1"/>
    <property type="molecule type" value="Genomic_DNA"/>
</dbReference>
<evidence type="ECO:0000256" key="3">
    <source>
        <dbReference type="ARBA" id="ARBA00023163"/>
    </source>
</evidence>
<dbReference type="Gene3D" id="3.10.450.50">
    <property type="match status" value="1"/>
</dbReference>
<dbReference type="InterPro" id="IPR009057">
    <property type="entry name" value="Homeodomain-like_sf"/>
</dbReference>
<name>A0ABZ2L3S6_9BACT</name>
<dbReference type="InterPro" id="IPR032710">
    <property type="entry name" value="NTF2-like_dom_sf"/>
</dbReference>
<evidence type="ECO:0000256" key="2">
    <source>
        <dbReference type="ARBA" id="ARBA00023125"/>
    </source>
</evidence>
<accession>A0ABZ2L3S6</accession>
<dbReference type="PANTHER" id="PTHR47894">
    <property type="entry name" value="HTH-TYPE TRANSCRIPTIONAL REGULATOR GADX"/>
    <property type="match status" value="1"/>
</dbReference>
<feature type="domain" description="HTH araC/xylS-type" evidence="4">
    <location>
        <begin position="173"/>
        <end position="269"/>
    </location>
</feature>
<dbReference type="Pfam" id="PF07366">
    <property type="entry name" value="SnoaL"/>
    <property type="match status" value="1"/>
</dbReference>
<dbReference type="RefSeq" id="WP_394832927.1">
    <property type="nucleotide sequence ID" value="NZ_CP089929.1"/>
</dbReference>
<dbReference type="Pfam" id="PF12833">
    <property type="entry name" value="HTH_18"/>
    <property type="match status" value="1"/>
</dbReference>
<evidence type="ECO:0000256" key="1">
    <source>
        <dbReference type="ARBA" id="ARBA00023015"/>
    </source>
</evidence>
<evidence type="ECO:0000313" key="6">
    <source>
        <dbReference type="Proteomes" id="UP001374803"/>
    </source>
</evidence>
<organism evidence="5 6">
    <name type="scientific">Pendulispora rubella</name>
    <dbReference type="NCBI Taxonomy" id="2741070"/>
    <lineage>
        <taxon>Bacteria</taxon>
        <taxon>Pseudomonadati</taxon>
        <taxon>Myxococcota</taxon>
        <taxon>Myxococcia</taxon>
        <taxon>Myxococcales</taxon>
        <taxon>Sorangiineae</taxon>
        <taxon>Pendulisporaceae</taxon>
        <taxon>Pendulispora</taxon>
    </lineage>
</organism>
<keyword evidence="6" id="KW-1185">Reference proteome</keyword>
<gene>
    <name evidence="5" type="ORF">LVJ94_41145</name>
</gene>
<protein>
    <submittedName>
        <fullName evidence="5">Ester cyclase</fullName>
    </submittedName>
</protein>